<evidence type="ECO:0000313" key="2">
    <source>
        <dbReference type="EMBL" id="MBB2183472.1"/>
    </source>
</evidence>
<dbReference type="GO" id="GO:0016491">
    <property type="term" value="F:oxidoreductase activity"/>
    <property type="evidence" value="ECO:0007669"/>
    <property type="project" value="InterPro"/>
</dbReference>
<dbReference type="EMBL" id="JACEGA010000001">
    <property type="protein sequence ID" value="MBB2183472.1"/>
    <property type="molecule type" value="Genomic_DNA"/>
</dbReference>
<name>A0A839K2Q0_9FIRM</name>
<dbReference type="Gene3D" id="3.40.50.360">
    <property type="match status" value="1"/>
</dbReference>
<feature type="domain" description="NADPH-dependent FMN reductase-like" evidence="1">
    <location>
        <begin position="1"/>
        <end position="107"/>
    </location>
</feature>
<dbReference type="InterPro" id="IPR005025">
    <property type="entry name" value="FMN_Rdtase-like_dom"/>
</dbReference>
<proteinExistence type="predicted"/>
<protein>
    <submittedName>
        <fullName evidence="2">Flavodoxin family protein</fullName>
    </submittedName>
</protein>
<dbReference type="InterPro" id="IPR029039">
    <property type="entry name" value="Flavoprotein-like_sf"/>
</dbReference>
<sequence>MKIACISASNTNLAEEKSTSVRVCNMIKDIILKEAKEDIEVEIIALKDYNIKPCILCGACYSNGLCIYDEEFNTLLKALMTVQGMYLVVPHYSPIPSKLLMIFEKVNEITYAGWINDPGYQSPFNNMRVGIIGHGGMVDNEANIKYYHDNLVTPIANTLKALSFHIVQPNSEYQNGVAFGLKDDTCIKKSENSIFPEIIQDWAMIEERIKPLIIEGIREMSDIV</sequence>
<evidence type="ECO:0000259" key="1">
    <source>
        <dbReference type="Pfam" id="PF03358"/>
    </source>
</evidence>
<comment type="caution">
    <text evidence="2">The sequence shown here is derived from an EMBL/GenBank/DDBJ whole genome shotgun (WGS) entry which is preliminary data.</text>
</comment>
<reference evidence="2 3" key="1">
    <citation type="submission" date="2020-07" db="EMBL/GenBank/DDBJ databases">
        <title>Characterization and genome sequencing of isolate MD1, a novel member within the family Lachnospiraceae.</title>
        <authorList>
            <person name="Rettenmaier R."/>
            <person name="Di Bello L."/>
            <person name="Zinser C."/>
            <person name="Scheitz K."/>
            <person name="Liebl W."/>
            <person name="Zverlov V."/>
        </authorList>
    </citation>
    <scope>NUCLEOTIDE SEQUENCE [LARGE SCALE GENOMIC DNA]</scope>
    <source>
        <strain evidence="2 3">MD1</strain>
    </source>
</reference>
<gene>
    <name evidence="2" type="ORF">H0486_11335</name>
</gene>
<dbReference type="Proteomes" id="UP000574276">
    <property type="component" value="Unassembled WGS sequence"/>
</dbReference>
<accession>A0A839K2Q0</accession>
<dbReference type="AlphaFoldDB" id="A0A839K2Q0"/>
<dbReference type="SUPFAM" id="SSF52218">
    <property type="entry name" value="Flavoproteins"/>
    <property type="match status" value="1"/>
</dbReference>
<dbReference type="RefSeq" id="WP_228353127.1">
    <property type="nucleotide sequence ID" value="NZ_JACEGA010000001.1"/>
</dbReference>
<evidence type="ECO:0000313" key="3">
    <source>
        <dbReference type="Proteomes" id="UP000574276"/>
    </source>
</evidence>
<organism evidence="2 3">
    <name type="scientific">Variimorphobacter saccharofermentans</name>
    <dbReference type="NCBI Taxonomy" id="2755051"/>
    <lineage>
        <taxon>Bacteria</taxon>
        <taxon>Bacillati</taxon>
        <taxon>Bacillota</taxon>
        <taxon>Clostridia</taxon>
        <taxon>Lachnospirales</taxon>
        <taxon>Lachnospiraceae</taxon>
        <taxon>Variimorphobacter</taxon>
    </lineage>
</organism>
<dbReference type="Pfam" id="PF03358">
    <property type="entry name" value="FMN_red"/>
    <property type="match status" value="1"/>
</dbReference>
<keyword evidence="3" id="KW-1185">Reference proteome</keyword>